<organism evidence="1">
    <name type="scientific">marine sediment metagenome</name>
    <dbReference type="NCBI Taxonomy" id="412755"/>
    <lineage>
        <taxon>unclassified sequences</taxon>
        <taxon>metagenomes</taxon>
        <taxon>ecological metagenomes</taxon>
    </lineage>
</organism>
<dbReference type="EMBL" id="LAZR01000499">
    <property type="protein sequence ID" value="KKN66500.1"/>
    <property type="molecule type" value="Genomic_DNA"/>
</dbReference>
<evidence type="ECO:0008006" key="2">
    <source>
        <dbReference type="Google" id="ProtNLM"/>
    </source>
</evidence>
<evidence type="ECO:0000313" key="1">
    <source>
        <dbReference type="EMBL" id="KKN66500.1"/>
    </source>
</evidence>
<gene>
    <name evidence="1" type="ORF">LCGC14_0471050</name>
</gene>
<accession>A0A0F9SCA6</accession>
<protein>
    <recommendedName>
        <fullName evidence="2">Lipoprotein</fullName>
    </recommendedName>
</protein>
<dbReference type="InterPro" id="IPR021727">
    <property type="entry name" value="DUF3299"/>
</dbReference>
<name>A0A0F9SCA6_9ZZZZ</name>
<dbReference type="AlphaFoldDB" id="A0A0F9SCA6"/>
<proteinExistence type="predicted"/>
<sequence>MMKKLFVSLFLAVSFAMPATAISADKESQYQTIEWVDLLPEEDLNALMEPPESLDDIEDGSEEDQLSSQLTQALELAGDSRYQQALVSTIIRPEYNDRKVRMPGFIVPITLDKDQNVTEFFLVPYFGACIHVPPPPPNQIIFSKLKTGIKIENIYEAYWVEGTLSTTLTENEMATSAYAFTVDKVVPYEEPLSLE</sequence>
<dbReference type="Gene3D" id="2.40.50.870">
    <property type="entry name" value="Protein of unknown function (DUF3299)"/>
    <property type="match status" value="1"/>
</dbReference>
<comment type="caution">
    <text evidence="1">The sequence shown here is derived from an EMBL/GenBank/DDBJ whole genome shotgun (WGS) entry which is preliminary data.</text>
</comment>
<dbReference type="Pfam" id="PF11736">
    <property type="entry name" value="DUF3299"/>
    <property type="match status" value="1"/>
</dbReference>
<reference evidence="1" key="1">
    <citation type="journal article" date="2015" name="Nature">
        <title>Complex archaea that bridge the gap between prokaryotes and eukaryotes.</title>
        <authorList>
            <person name="Spang A."/>
            <person name="Saw J.H."/>
            <person name="Jorgensen S.L."/>
            <person name="Zaremba-Niedzwiedzka K."/>
            <person name="Martijn J."/>
            <person name="Lind A.E."/>
            <person name="van Eijk R."/>
            <person name="Schleper C."/>
            <person name="Guy L."/>
            <person name="Ettema T.J."/>
        </authorList>
    </citation>
    <scope>NUCLEOTIDE SEQUENCE</scope>
</reference>